<dbReference type="InterPro" id="IPR036887">
    <property type="entry name" value="HTH_APSES_sf"/>
</dbReference>
<dbReference type="Gene3D" id="3.10.260.10">
    <property type="entry name" value="Transcription regulator HTH, APSES-type DNA-binding domain"/>
    <property type="match status" value="1"/>
</dbReference>
<keyword evidence="3" id="KW-1185">Reference proteome</keyword>
<protein>
    <submittedName>
        <fullName evidence="2">KilA-N domain-containing protein</fullName>
    </submittedName>
</protein>
<gene>
    <name evidence="2" type="ORF">AABB29_00790</name>
</gene>
<evidence type="ECO:0000313" key="3">
    <source>
        <dbReference type="Proteomes" id="UP001440612"/>
    </source>
</evidence>
<feature type="domain" description="KilA-N" evidence="1">
    <location>
        <begin position="6"/>
        <end position="109"/>
    </location>
</feature>
<dbReference type="Pfam" id="PF26567">
    <property type="entry name" value="BstA_C"/>
    <property type="match status" value="1"/>
</dbReference>
<dbReference type="SMART" id="SM01252">
    <property type="entry name" value="KilA-N"/>
    <property type="match status" value="1"/>
</dbReference>
<organism evidence="2 3">
    <name type="scientific">Yoonia phaeophyticola</name>
    <dbReference type="NCBI Taxonomy" id="3137369"/>
    <lineage>
        <taxon>Bacteria</taxon>
        <taxon>Pseudomonadati</taxon>
        <taxon>Pseudomonadota</taxon>
        <taxon>Alphaproteobacteria</taxon>
        <taxon>Rhodobacterales</taxon>
        <taxon>Paracoccaceae</taxon>
        <taxon>Yoonia</taxon>
    </lineage>
</organism>
<sequence>MQYAMKLIEHEIQGSPVQQRQSDGFINATAMCRAAEKQWFDYKRQKTTDPFLEALSAETGIPVSGLVKSIKGGEPHLQGTWVHPQVAVHLAQWLSPKFAVMVSKWVYDWLSGQGTQSGYSYHLKRYTTNMQNVPYGYWSMLQEMMIGLIGPMESRGYVLPENLLPDISEGKMFCKFLREELHVDTDSLPTYRHDFEDGRVVYPKAYPNELLPAFRAHFFEVWLPEKSLNYFQGRDSKALEYLPYLLPKKDAAE</sequence>
<dbReference type="EMBL" id="CP150951">
    <property type="protein sequence ID" value="WZC49232.1"/>
    <property type="molecule type" value="Genomic_DNA"/>
</dbReference>
<dbReference type="PROSITE" id="PS51301">
    <property type="entry name" value="KILA_N"/>
    <property type="match status" value="1"/>
</dbReference>
<proteinExistence type="predicted"/>
<dbReference type="Pfam" id="PF04383">
    <property type="entry name" value="KilA-N"/>
    <property type="match status" value="1"/>
</dbReference>
<evidence type="ECO:0000259" key="1">
    <source>
        <dbReference type="PROSITE" id="PS51301"/>
    </source>
</evidence>
<dbReference type="SUPFAM" id="SSF54616">
    <property type="entry name" value="DNA-binding domain of Mlu1-box binding protein MBP1"/>
    <property type="match status" value="1"/>
</dbReference>
<dbReference type="InterPro" id="IPR018004">
    <property type="entry name" value="KilA/APSES_HTH"/>
</dbReference>
<dbReference type="RefSeq" id="WP_341367343.1">
    <property type="nucleotide sequence ID" value="NZ_CP150951.2"/>
</dbReference>
<dbReference type="InterPro" id="IPR017880">
    <property type="entry name" value="KilA_N"/>
</dbReference>
<dbReference type="InterPro" id="IPR058744">
    <property type="entry name" value="BstA-like_C"/>
</dbReference>
<name>A0ABZ2V5K0_9RHOB</name>
<evidence type="ECO:0000313" key="2">
    <source>
        <dbReference type="EMBL" id="WZC49232.1"/>
    </source>
</evidence>
<dbReference type="Proteomes" id="UP001440612">
    <property type="component" value="Chromosome"/>
</dbReference>
<accession>A0ABZ2V5K0</accession>
<reference evidence="3" key="1">
    <citation type="submission" date="2024-04" db="EMBL/GenBank/DDBJ databases">
        <title>Phylogenomic analyses of a clade within the roseobacter group suggest taxonomic reassignments of species of the genera Aestuariivita, Citreicella, Loktanella, Nautella, Pelagibaca, Ruegeria, Thalassobius, Thiobacimonas and Tropicibacter, and the proposal o.</title>
        <authorList>
            <person name="Jeon C.O."/>
        </authorList>
    </citation>
    <scope>NUCLEOTIDE SEQUENCE [LARGE SCALE GENOMIC DNA]</scope>
    <source>
        <strain evidence="3">BS5-3</strain>
    </source>
</reference>